<sequence>MRQEKRLPSALVQTEYAKPEAFLVSDHDGCATWLVVNASRERHPPTVEPLPAIDQSTDGRAFSLENSYCKQLLRLTLTAPSPHPPKAAEREG</sequence>
<name>A0ABR1Q9E3_9PEZI</name>
<accession>A0ABR1Q9E3</accession>
<protein>
    <submittedName>
        <fullName evidence="1">Uncharacterized protein</fullName>
    </submittedName>
</protein>
<dbReference type="RefSeq" id="XP_066698653.1">
    <property type="nucleotide sequence ID" value="XM_066846255.1"/>
</dbReference>
<comment type="caution">
    <text evidence="1">The sequence shown here is derived from an EMBL/GenBank/DDBJ whole genome shotgun (WGS) entry which is preliminary data.</text>
</comment>
<gene>
    <name evidence="1" type="ORF">PG986_010033</name>
</gene>
<keyword evidence="2" id="KW-1185">Reference proteome</keyword>
<evidence type="ECO:0000313" key="2">
    <source>
        <dbReference type="Proteomes" id="UP001391051"/>
    </source>
</evidence>
<organism evidence="1 2">
    <name type="scientific">Apiospora aurea</name>
    <dbReference type="NCBI Taxonomy" id="335848"/>
    <lineage>
        <taxon>Eukaryota</taxon>
        <taxon>Fungi</taxon>
        <taxon>Dikarya</taxon>
        <taxon>Ascomycota</taxon>
        <taxon>Pezizomycotina</taxon>
        <taxon>Sordariomycetes</taxon>
        <taxon>Xylariomycetidae</taxon>
        <taxon>Amphisphaeriales</taxon>
        <taxon>Apiosporaceae</taxon>
        <taxon>Apiospora</taxon>
    </lineage>
</organism>
<dbReference type="Proteomes" id="UP001391051">
    <property type="component" value="Unassembled WGS sequence"/>
</dbReference>
<dbReference type="EMBL" id="JAQQWE010000006">
    <property type="protein sequence ID" value="KAK7949147.1"/>
    <property type="molecule type" value="Genomic_DNA"/>
</dbReference>
<reference evidence="1 2" key="1">
    <citation type="submission" date="2023-01" db="EMBL/GenBank/DDBJ databases">
        <title>Analysis of 21 Apiospora genomes using comparative genomics revels a genus with tremendous synthesis potential of carbohydrate active enzymes and secondary metabolites.</title>
        <authorList>
            <person name="Sorensen T."/>
        </authorList>
    </citation>
    <scope>NUCLEOTIDE SEQUENCE [LARGE SCALE GENOMIC DNA]</scope>
    <source>
        <strain evidence="1 2">CBS 24483</strain>
    </source>
</reference>
<proteinExistence type="predicted"/>
<dbReference type="GeneID" id="92079317"/>
<evidence type="ECO:0000313" key="1">
    <source>
        <dbReference type="EMBL" id="KAK7949147.1"/>
    </source>
</evidence>